<evidence type="ECO:0000256" key="6">
    <source>
        <dbReference type="ARBA" id="ARBA00022982"/>
    </source>
</evidence>
<dbReference type="Gene3D" id="3.90.10.10">
    <property type="entry name" value="Cytochrome C3"/>
    <property type="match status" value="1"/>
</dbReference>
<feature type="region of interest" description="Disordered" evidence="8">
    <location>
        <begin position="38"/>
        <end position="64"/>
    </location>
</feature>
<feature type="signal peptide" evidence="9">
    <location>
        <begin position="1"/>
        <end position="23"/>
    </location>
</feature>
<keyword evidence="2" id="KW-0813">Transport</keyword>
<feature type="chain" id="PRO_5036901323" description="Tetrahaem cytochrome domain-containing protein" evidence="9">
    <location>
        <begin position="24"/>
        <end position="326"/>
    </location>
</feature>
<feature type="domain" description="Tetrahaem cytochrome" evidence="10">
    <location>
        <begin position="117"/>
        <end position="194"/>
    </location>
</feature>
<evidence type="ECO:0000256" key="9">
    <source>
        <dbReference type="SAM" id="SignalP"/>
    </source>
</evidence>
<proteinExistence type="predicted"/>
<evidence type="ECO:0000256" key="1">
    <source>
        <dbReference type="ARBA" id="ARBA00004196"/>
    </source>
</evidence>
<gene>
    <name evidence="11" type="ORF">KDA27_03150</name>
</gene>
<evidence type="ECO:0000256" key="5">
    <source>
        <dbReference type="ARBA" id="ARBA00022729"/>
    </source>
</evidence>
<dbReference type="Proteomes" id="UP000739538">
    <property type="component" value="Unassembled WGS sequence"/>
</dbReference>
<dbReference type="InterPro" id="IPR051829">
    <property type="entry name" value="Multiheme_Cytochr_ET"/>
</dbReference>
<dbReference type="GO" id="GO:0030313">
    <property type="term" value="C:cell envelope"/>
    <property type="evidence" value="ECO:0007669"/>
    <property type="project" value="UniProtKB-SubCell"/>
</dbReference>
<comment type="subcellular location">
    <subcellularLocation>
        <location evidence="1">Cell envelope</location>
    </subcellularLocation>
</comment>
<dbReference type="EMBL" id="JAGQHS010000009">
    <property type="protein sequence ID" value="MCA9754773.1"/>
    <property type="molecule type" value="Genomic_DNA"/>
</dbReference>
<evidence type="ECO:0000256" key="2">
    <source>
        <dbReference type="ARBA" id="ARBA00022448"/>
    </source>
</evidence>
<dbReference type="PANTHER" id="PTHR35038:SF8">
    <property type="entry name" value="C-TYPE POLYHEME CYTOCHROME OMCC"/>
    <property type="match status" value="1"/>
</dbReference>
<evidence type="ECO:0000313" key="12">
    <source>
        <dbReference type="Proteomes" id="UP000739538"/>
    </source>
</evidence>
<reference evidence="11" key="1">
    <citation type="submission" date="2020-04" db="EMBL/GenBank/DDBJ databases">
        <authorList>
            <person name="Zhang T."/>
        </authorList>
    </citation>
    <scope>NUCLEOTIDE SEQUENCE</scope>
    <source>
        <strain evidence="11">HKST-UBA02</strain>
    </source>
</reference>
<comment type="caution">
    <text evidence="11">The sequence shown here is derived from an EMBL/GenBank/DDBJ whole genome shotgun (WGS) entry which is preliminary data.</text>
</comment>
<evidence type="ECO:0000256" key="8">
    <source>
        <dbReference type="SAM" id="MobiDB-lite"/>
    </source>
</evidence>
<dbReference type="InterPro" id="IPR012286">
    <property type="entry name" value="Tetrahaem_cytochrome"/>
</dbReference>
<reference evidence="11" key="2">
    <citation type="journal article" date="2021" name="Microbiome">
        <title>Successional dynamics and alternative stable states in a saline activated sludge microbial community over 9 years.</title>
        <authorList>
            <person name="Wang Y."/>
            <person name="Ye J."/>
            <person name="Ju F."/>
            <person name="Liu L."/>
            <person name="Boyd J.A."/>
            <person name="Deng Y."/>
            <person name="Parks D.H."/>
            <person name="Jiang X."/>
            <person name="Yin X."/>
            <person name="Woodcroft B.J."/>
            <person name="Tyson G.W."/>
            <person name="Hugenholtz P."/>
            <person name="Polz M.F."/>
            <person name="Zhang T."/>
        </authorList>
    </citation>
    <scope>NUCLEOTIDE SEQUENCE</scope>
    <source>
        <strain evidence="11">HKST-UBA02</strain>
    </source>
</reference>
<evidence type="ECO:0000256" key="7">
    <source>
        <dbReference type="ARBA" id="ARBA00023004"/>
    </source>
</evidence>
<evidence type="ECO:0000256" key="3">
    <source>
        <dbReference type="ARBA" id="ARBA00022617"/>
    </source>
</evidence>
<accession>A0A956NBA8</accession>
<keyword evidence="5 9" id="KW-0732">Signal</keyword>
<keyword evidence="4" id="KW-0479">Metal-binding</keyword>
<dbReference type="CDD" id="cd08168">
    <property type="entry name" value="Cytochrom_C3"/>
    <property type="match status" value="1"/>
</dbReference>
<organism evidence="11 12">
    <name type="scientific">Eiseniibacteriota bacterium</name>
    <dbReference type="NCBI Taxonomy" id="2212470"/>
    <lineage>
        <taxon>Bacteria</taxon>
        <taxon>Candidatus Eiseniibacteriota</taxon>
    </lineage>
</organism>
<name>A0A956NBA8_UNCEI</name>
<evidence type="ECO:0000313" key="11">
    <source>
        <dbReference type="EMBL" id="MCA9754773.1"/>
    </source>
</evidence>
<protein>
    <recommendedName>
        <fullName evidence="10">Tetrahaem cytochrome domain-containing protein</fullName>
    </recommendedName>
</protein>
<evidence type="ECO:0000256" key="4">
    <source>
        <dbReference type="ARBA" id="ARBA00022723"/>
    </source>
</evidence>
<dbReference type="Pfam" id="PF14537">
    <property type="entry name" value="Cytochrom_c3_2"/>
    <property type="match status" value="1"/>
</dbReference>
<keyword evidence="6" id="KW-0249">Electron transport</keyword>
<dbReference type="SUPFAM" id="SSF48695">
    <property type="entry name" value="Multiheme cytochromes"/>
    <property type="match status" value="1"/>
</dbReference>
<dbReference type="InterPro" id="IPR036280">
    <property type="entry name" value="Multihaem_cyt_sf"/>
</dbReference>
<dbReference type="AlphaFoldDB" id="A0A956NBA8"/>
<dbReference type="PANTHER" id="PTHR35038">
    <property type="entry name" value="DISSIMILATORY SULFITE REDUCTASE SIRA"/>
    <property type="match status" value="1"/>
</dbReference>
<dbReference type="GO" id="GO:0046872">
    <property type="term" value="F:metal ion binding"/>
    <property type="evidence" value="ECO:0007669"/>
    <property type="project" value="UniProtKB-KW"/>
</dbReference>
<evidence type="ECO:0000259" key="10">
    <source>
        <dbReference type="Pfam" id="PF14537"/>
    </source>
</evidence>
<keyword evidence="7" id="KW-0408">Iron</keyword>
<sequence length="326" mass="34474">MNGSFTTVPKLLPLRYAVMFVCAAGLLSCGGDARVPGTEGGGGDSGAVSSPVAPPAIPGQSDEFKAMELPPGQILRVTPVGDAYAKENAPVFRSLCLNCHAVSQTSFAAQSWTESAHSRVGVTCSGCHGSHEGAFVTKPGPDRCGLCHGIQYEAASASAHGPQRAPGMGCAPCHEIHATDRRAAARVETCTGCHLDSEHVQGYATSRMGLVFLREGYGPDGELRAPDCVYCHMPPVTPTGPGFDFRNDKVSLHDPSVTVRKQADDPNVLAAEAVETLVPLCVKCHSERNARFRLENSASLIRTWTPVGMTSDVRRRPVPVQSGRAR</sequence>
<dbReference type="Gene3D" id="1.20.850.10">
    <property type="entry name" value="Hydroxylamine Oxidoreductase, Chain A, domain 2"/>
    <property type="match status" value="1"/>
</dbReference>
<keyword evidence="3" id="KW-0349">Heme</keyword>